<protein>
    <submittedName>
        <fullName evidence="1">Uncharacterized protein</fullName>
    </submittedName>
</protein>
<reference evidence="1" key="1">
    <citation type="submission" date="2014-09" db="EMBL/GenBank/DDBJ databases">
        <authorList>
            <person name="Magalhaes I.L.F."/>
            <person name="Oliveira U."/>
            <person name="Santos F.R."/>
            <person name="Vidigal T.H.D.A."/>
            <person name="Brescovit A.D."/>
            <person name="Santos A.J."/>
        </authorList>
    </citation>
    <scope>NUCLEOTIDE SEQUENCE</scope>
    <source>
        <tissue evidence="1">Shoot tissue taken approximately 20 cm above the soil surface</tissue>
    </source>
</reference>
<dbReference type="AlphaFoldDB" id="A0A0A9CBF9"/>
<dbReference type="EMBL" id="GBRH01226097">
    <property type="protein sequence ID" value="JAD71798.1"/>
    <property type="molecule type" value="Transcribed_RNA"/>
</dbReference>
<sequence>MGCWRFFYYQLLLSWKISHQDQKMKMVWYWLLGSGQ</sequence>
<proteinExistence type="predicted"/>
<organism evidence="1">
    <name type="scientific">Arundo donax</name>
    <name type="common">Giant reed</name>
    <name type="synonym">Donax arundinaceus</name>
    <dbReference type="NCBI Taxonomy" id="35708"/>
    <lineage>
        <taxon>Eukaryota</taxon>
        <taxon>Viridiplantae</taxon>
        <taxon>Streptophyta</taxon>
        <taxon>Embryophyta</taxon>
        <taxon>Tracheophyta</taxon>
        <taxon>Spermatophyta</taxon>
        <taxon>Magnoliopsida</taxon>
        <taxon>Liliopsida</taxon>
        <taxon>Poales</taxon>
        <taxon>Poaceae</taxon>
        <taxon>PACMAD clade</taxon>
        <taxon>Arundinoideae</taxon>
        <taxon>Arundineae</taxon>
        <taxon>Arundo</taxon>
    </lineage>
</organism>
<accession>A0A0A9CBF9</accession>
<reference evidence="1" key="2">
    <citation type="journal article" date="2015" name="Data Brief">
        <title>Shoot transcriptome of the giant reed, Arundo donax.</title>
        <authorList>
            <person name="Barrero R.A."/>
            <person name="Guerrero F.D."/>
            <person name="Moolhuijzen P."/>
            <person name="Goolsby J.A."/>
            <person name="Tidwell J."/>
            <person name="Bellgard S.E."/>
            <person name="Bellgard M.I."/>
        </authorList>
    </citation>
    <scope>NUCLEOTIDE SEQUENCE</scope>
    <source>
        <tissue evidence="1">Shoot tissue taken approximately 20 cm above the soil surface</tissue>
    </source>
</reference>
<name>A0A0A9CBF9_ARUDO</name>
<evidence type="ECO:0000313" key="1">
    <source>
        <dbReference type="EMBL" id="JAD71798.1"/>
    </source>
</evidence>